<evidence type="ECO:0000256" key="5">
    <source>
        <dbReference type="ARBA" id="ARBA00022777"/>
    </source>
</evidence>
<dbReference type="PROSITE" id="PS00378">
    <property type="entry name" value="HEXOKINASE_1"/>
    <property type="match status" value="1"/>
</dbReference>
<comment type="pathway">
    <text evidence="1">Carbohydrate degradation; glycolysis; D-glyceraldehyde 3-phosphate and glycerone phosphate from D-glucose: step 1/4.</text>
</comment>
<dbReference type="EMBL" id="KV453842">
    <property type="protein sequence ID" value="ODV89942.1"/>
    <property type="molecule type" value="Genomic_DNA"/>
</dbReference>
<keyword evidence="4 8" id="KW-0547">Nucleotide-binding</keyword>
<feature type="domain" description="Hexokinase C-terminal" evidence="10">
    <location>
        <begin position="224"/>
        <end position="471"/>
    </location>
</feature>
<feature type="domain" description="Hexokinase N-terminal" evidence="9">
    <location>
        <begin position="13"/>
        <end position="214"/>
    </location>
</feature>
<evidence type="ECO:0000313" key="12">
    <source>
        <dbReference type="Proteomes" id="UP000095023"/>
    </source>
</evidence>
<dbReference type="AlphaFoldDB" id="A0A1E4TDU4"/>
<dbReference type="SUPFAM" id="SSF53067">
    <property type="entry name" value="Actin-like ATPase domain"/>
    <property type="match status" value="2"/>
</dbReference>
<dbReference type="PANTHER" id="PTHR19443:SF30">
    <property type="entry name" value="GLUCOKINASE-1-RELATED"/>
    <property type="match status" value="1"/>
</dbReference>
<dbReference type="InterPro" id="IPR001312">
    <property type="entry name" value="Hexokinase"/>
</dbReference>
<keyword evidence="6 8" id="KW-0067">ATP-binding</keyword>
<evidence type="ECO:0000313" key="11">
    <source>
        <dbReference type="EMBL" id="ODV89942.1"/>
    </source>
</evidence>
<evidence type="ECO:0000259" key="9">
    <source>
        <dbReference type="Pfam" id="PF00349"/>
    </source>
</evidence>
<dbReference type="InterPro" id="IPR022673">
    <property type="entry name" value="Hexokinase_C"/>
</dbReference>
<dbReference type="PANTHER" id="PTHR19443">
    <property type="entry name" value="HEXOKINASE"/>
    <property type="match status" value="1"/>
</dbReference>
<dbReference type="Gene3D" id="3.30.420.40">
    <property type="match status" value="1"/>
</dbReference>
<dbReference type="EC" id="2.7.1.-" evidence="8"/>
<dbReference type="Pfam" id="PF03727">
    <property type="entry name" value="Hexokinase_2"/>
    <property type="match status" value="1"/>
</dbReference>
<dbReference type="FunFam" id="3.30.420.40:FF:000034">
    <property type="entry name" value="Phosphotransferase"/>
    <property type="match status" value="1"/>
</dbReference>
<organism evidence="11 12">
    <name type="scientific">Tortispora caseinolytica NRRL Y-17796</name>
    <dbReference type="NCBI Taxonomy" id="767744"/>
    <lineage>
        <taxon>Eukaryota</taxon>
        <taxon>Fungi</taxon>
        <taxon>Dikarya</taxon>
        <taxon>Ascomycota</taxon>
        <taxon>Saccharomycotina</taxon>
        <taxon>Trigonopsidomycetes</taxon>
        <taxon>Trigonopsidales</taxon>
        <taxon>Trigonopsidaceae</taxon>
        <taxon>Tortispora</taxon>
    </lineage>
</organism>
<dbReference type="PRINTS" id="PR00475">
    <property type="entry name" value="HEXOKINASE"/>
</dbReference>
<dbReference type="InterPro" id="IPR043129">
    <property type="entry name" value="ATPase_NBD"/>
</dbReference>
<sequence length="474" mass="51332">MIIPQTSDLENAVAQIVADFSLKDSDILSIAAEFNKEMNLGLGTTNHPAAMNMIPAFVTAIPNGTETGTYLAVDLGGTNFRVCSVDLKGDSTFELLQSKYPVPRELMISTSHELFSFMAHRIREFLITHHSDKYAEDNPISHTFKLGFTFSFPVAQVSLNHGNLLRWTKGFDIPDAIGMDVPSLLQEEIDKLSIPVHVSALVNDTVGTLMSRSYTSAGTNIAVIGAIFGTGTNGAYLERISRITKLDSESVASTDEYMVVNTEWGGFDNDLKVLPSTKYDNQLDQLSPNPGYQMFEKRISGMFLGELLRLVLVDLRKSGLILKSKGTDDFEKAVSTPWAIDTSVLSKIEADNTLDMIHVQEVLAKLGYEADIPKNERISLHAVVSAIGRRAGYLSGIAIGSTLKHIDAFGDAENPRDVDVGVDGSVVEYYPGFEALMRKAISLIVGQKSEGKLSIGIARDGSGVGAALCAASAK</sequence>
<evidence type="ECO:0000256" key="1">
    <source>
        <dbReference type="ARBA" id="ARBA00004888"/>
    </source>
</evidence>
<dbReference type="GO" id="GO:0019158">
    <property type="term" value="F:mannokinase activity"/>
    <property type="evidence" value="ECO:0007669"/>
    <property type="project" value="EnsemblFungi"/>
</dbReference>
<protein>
    <recommendedName>
        <fullName evidence="8">Phosphotransferase</fullName>
        <ecNumber evidence="8">2.7.1.-</ecNumber>
    </recommendedName>
</protein>
<evidence type="ECO:0000256" key="7">
    <source>
        <dbReference type="ARBA" id="ARBA00023152"/>
    </source>
</evidence>
<dbReference type="OrthoDB" id="419537at2759"/>
<evidence type="ECO:0000256" key="3">
    <source>
        <dbReference type="ARBA" id="ARBA00022679"/>
    </source>
</evidence>
<dbReference type="GO" id="GO:0008865">
    <property type="term" value="F:fructokinase activity"/>
    <property type="evidence" value="ECO:0007669"/>
    <property type="project" value="EnsemblFungi"/>
</dbReference>
<proteinExistence type="inferred from homology"/>
<accession>A0A1E4TDU4</accession>
<keyword evidence="12" id="KW-1185">Reference proteome</keyword>
<evidence type="ECO:0000256" key="8">
    <source>
        <dbReference type="RuleBase" id="RU362007"/>
    </source>
</evidence>
<evidence type="ECO:0000256" key="2">
    <source>
        <dbReference type="ARBA" id="ARBA00009225"/>
    </source>
</evidence>
<dbReference type="InterPro" id="IPR022672">
    <property type="entry name" value="Hexokinase_N"/>
</dbReference>
<dbReference type="Pfam" id="PF00349">
    <property type="entry name" value="Hexokinase_1"/>
    <property type="match status" value="1"/>
</dbReference>
<dbReference type="GO" id="GO:0005739">
    <property type="term" value="C:mitochondrion"/>
    <property type="evidence" value="ECO:0007669"/>
    <property type="project" value="TreeGrafter"/>
</dbReference>
<dbReference type="UniPathway" id="UPA00109">
    <property type="reaction ID" value="UER00180"/>
</dbReference>
<dbReference type="PROSITE" id="PS51748">
    <property type="entry name" value="HEXOKINASE_2"/>
    <property type="match status" value="1"/>
</dbReference>
<dbReference type="GO" id="GO:0005524">
    <property type="term" value="F:ATP binding"/>
    <property type="evidence" value="ECO:0007669"/>
    <property type="project" value="UniProtKB-UniRule"/>
</dbReference>
<comment type="similarity">
    <text evidence="2 8">Belongs to the hexokinase family.</text>
</comment>
<keyword evidence="3 8" id="KW-0808">Transferase</keyword>
<gene>
    <name evidence="11" type="ORF">CANCADRAFT_43637</name>
</gene>
<dbReference type="InterPro" id="IPR019807">
    <property type="entry name" value="Hexokinase_BS"/>
</dbReference>
<dbReference type="GO" id="GO:0004340">
    <property type="term" value="F:glucokinase activity"/>
    <property type="evidence" value="ECO:0007669"/>
    <property type="project" value="EnsemblFungi"/>
</dbReference>
<dbReference type="GO" id="GO:0005829">
    <property type="term" value="C:cytosol"/>
    <property type="evidence" value="ECO:0007669"/>
    <property type="project" value="TreeGrafter"/>
</dbReference>
<dbReference type="Gene3D" id="3.40.367.20">
    <property type="match status" value="1"/>
</dbReference>
<reference evidence="12" key="1">
    <citation type="submission" date="2016-02" db="EMBL/GenBank/DDBJ databases">
        <title>Comparative genomics of biotechnologically important yeasts.</title>
        <authorList>
            <consortium name="DOE Joint Genome Institute"/>
            <person name="Riley R."/>
            <person name="Haridas S."/>
            <person name="Wolfe K.H."/>
            <person name="Lopes M.R."/>
            <person name="Hittinger C.T."/>
            <person name="Goker M."/>
            <person name="Salamov A."/>
            <person name="Wisecaver J."/>
            <person name="Long T.M."/>
            <person name="Aerts A.L."/>
            <person name="Barry K."/>
            <person name="Choi C."/>
            <person name="Clum A."/>
            <person name="Coughlan A.Y."/>
            <person name="Deshpande S."/>
            <person name="Douglass A.P."/>
            <person name="Hanson S.J."/>
            <person name="Klenk H.-P."/>
            <person name="Labutti K."/>
            <person name="Lapidus A."/>
            <person name="Lindquist E."/>
            <person name="Lipzen A."/>
            <person name="Meier-Kolthoff J.P."/>
            <person name="Ohm R.A."/>
            <person name="Otillar R.P."/>
            <person name="Pangilinan J."/>
            <person name="Peng Y."/>
            <person name="Rokas A."/>
            <person name="Rosa C.A."/>
            <person name="Scheuner C."/>
            <person name="Sibirny A.A."/>
            <person name="Slot J.C."/>
            <person name="Stielow J.B."/>
            <person name="Sun H."/>
            <person name="Kurtzman C.P."/>
            <person name="Blackwell M."/>
            <person name="Jeffries T.W."/>
            <person name="Grigoriev I.V."/>
        </authorList>
    </citation>
    <scope>NUCLEOTIDE SEQUENCE [LARGE SCALE GENOMIC DNA]</scope>
    <source>
        <strain evidence="12">NRRL Y-17796</strain>
    </source>
</reference>
<dbReference type="GO" id="GO:0061621">
    <property type="term" value="P:canonical glycolysis"/>
    <property type="evidence" value="ECO:0007669"/>
    <property type="project" value="EnsemblFungi"/>
</dbReference>
<evidence type="ECO:0000256" key="4">
    <source>
        <dbReference type="ARBA" id="ARBA00022741"/>
    </source>
</evidence>
<name>A0A1E4TDU4_9ASCO</name>
<evidence type="ECO:0000259" key="10">
    <source>
        <dbReference type="Pfam" id="PF03727"/>
    </source>
</evidence>
<evidence type="ECO:0000256" key="6">
    <source>
        <dbReference type="ARBA" id="ARBA00022840"/>
    </source>
</evidence>
<dbReference type="GO" id="GO:0005536">
    <property type="term" value="F:D-glucose binding"/>
    <property type="evidence" value="ECO:0007669"/>
    <property type="project" value="InterPro"/>
</dbReference>
<keyword evidence="5 8" id="KW-0418">Kinase</keyword>
<dbReference type="Proteomes" id="UP000095023">
    <property type="component" value="Unassembled WGS sequence"/>
</dbReference>
<keyword evidence="7 8" id="KW-0324">Glycolysis</keyword>
<dbReference type="GO" id="GO:0001678">
    <property type="term" value="P:intracellular glucose homeostasis"/>
    <property type="evidence" value="ECO:0007669"/>
    <property type="project" value="InterPro"/>
</dbReference>